<evidence type="ECO:0000313" key="2">
    <source>
        <dbReference type="Proteomes" id="UP000070299"/>
    </source>
</evidence>
<evidence type="ECO:0008006" key="3">
    <source>
        <dbReference type="Google" id="ProtNLM"/>
    </source>
</evidence>
<dbReference type="InterPro" id="IPR007495">
    <property type="entry name" value="NqrM"/>
</dbReference>
<sequence>MSTFILAFIFFVVVVGAMSVGYWMQKKTISGSCGGLGALGIAKACDCPEPCDRKKARLEREELRQDKLNEWKKNQIL</sequence>
<gene>
    <name evidence="1" type="ORF">AX660_09915</name>
</gene>
<name>A0A136A4W4_9ALTE</name>
<dbReference type="PANTHER" id="PTHR40691:SF1">
    <property type="entry name" value="EXPORTED PROTEIN"/>
    <property type="match status" value="1"/>
</dbReference>
<dbReference type="Pfam" id="PF04400">
    <property type="entry name" value="NqrM"/>
    <property type="match status" value="1"/>
</dbReference>
<dbReference type="STRING" id="1799789.AX660_09915"/>
<keyword evidence="2" id="KW-1185">Reference proteome</keyword>
<proteinExistence type="predicted"/>
<dbReference type="AlphaFoldDB" id="A0A136A4W4"/>
<accession>A0A136A4W4</accession>
<evidence type="ECO:0000313" key="1">
    <source>
        <dbReference type="EMBL" id="KXI30288.1"/>
    </source>
</evidence>
<dbReference type="Proteomes" id="UP000070299">
    <property type="component" value="Unassembled WGS sequence"/>
</dbReference>
<organism evidence="1 2">
    <name type="scientific">Paraglaciecola hydrolytica</name>
    <dbReference type="NCBI Taxonomy" id="1799789"/>
    <lineage>
        <taxon>Bacteria</taxon>
        <taxon>Pseudomonadati</taxon>
        <taxon>Pseudomonadota</taxon>
        <taxon>Gammaproteobacteria</taxon>
        <taxon>Alteromonadales</taxon>
        <taxon>Alteromonadaceae</taxon>
        <taxon>Paraglaciecola</taxon>
    </lineage>
</organism>
<reference evidence="2" key="1">
    <citation type="submission" date="2016-02" db="EMBL/GenBank/DDBJ databases">
        <authorList>
            <person name="Schultz-Johansen M."/>
            <person name="Glaring M.A."/>
            <person name="Bech P.K."/>
            <person name="Stougaard P."/>
        </authorList>
    </citation>
    <scope>NUCLEOTIDE SEQUENCE [LARGE SCALE GENOMIC DNA]</scope>
    <source>
        <strain evidence="2">S66</strain>
    </source>
</reference>
<comment type="caution">
    <text evidence="1">The sequence shown here is derived from an EMBL/GenBank/DDBJ whole genome shotgun (WGS) entry which is preliminary data.</text>
</comment>
<protein>
    <recommendedName>
        <fullName evidence="3">Na(+)-translocating NADH-quinone reductase subunit E</fullName>
    </recommendedName>
</protein>
<dbReference type="PANTHER" id="PTHR40691">
    <property type="entry name" value="(NA+)-NQR MATURATION NQRM"/>
    <property type="match status" value="1"/>
</dbReference>
<dbReference type="EMBL" id="LSNE01000003">
    <property type="protein sequence ID" value="KXI30288.1"/>
    <property type="molecule type" value="Genomic_DNA"/>
</dbReference>
<dbReference type="OrthoDB" id="5296227at2"/>
<dbReference type="RefSeq" id="WP_068374430.1">
    <property type="nucleotide sequence ID" value="NZ_LSNE01000003.1"/>
</dbReference>